<dbReference type="Pfam" id="PF00497">
    <property type="entry name" value="SBP_bac_3"/>
    <property type="match status" value="1"/>
</dbReference>
<evidence type="ECO:0000313" key="3">
    <source>
        <dbReference type="Proteomes" id="UP001434337"/>
    </source>
</evidence>
<reference evidence="2 3" key="1">
    <citation type="journal article" date="2023" name="Environ Microbiome">
        <title>A coral-associated actinobacterium mitigates coral bleaching under heat stress.</title>
        <authorList>
            <person name="Li J."/>
            <person name="Zou Y."/>
            <person name="Li Q."/>
            <person name="Zhang J."/>
            <person name="Bourne D.G."/>
            <person name="Lyu Y."/>
            <person name="Liu C."/>
            <person name="Zhang S."/>
        </authorList>
    </citation>
    <scope>NUCLEOTIDE SEQUENCE [LARGE SCALE GENOMIC DNA]</scope>
    <source>
        <strain evidence="2 3">SCSIO 13291</strain>
    </source>
</reference>
<gene>
    <name evidence="2" type="ORF">PCC79_06755</name>
</gene>
<feature type="domain" description="Solute-binding protein family 3/N-terminal" evidence="1">
    <location>
        <begin position="54"/>
        <end position="121"/>
    </location>
</feature>
<sequence length="156" mass="16250">MKRWIVRVFAVVVGVFLLAGCSDLPRDPDGTLERVRSTGVLRAGASGSEGAVVVKDGRVSGPEADLVEGFADSLGVRVEWRPGGEQELVAAMEDGELDVLAAGFADDTPWADTVAVTRVYGAGKVGGDDVGRVLAVPLGENALLVALETYLDRATP</sequence>
<name>A0ABZ3CCL1_9ACTN</name>
<keyword evidence="3" id="KW-1185">Reference proteome</keyword>
<dbReference type="EMBL" id="CP115965">
    <property type="protein sequence ID" value="WZW99884.1"/>
    <property type="molecule type" value="Genomic_DNA"/>
</dbReference>
<dbReference type="RefSeq" id="WP_232548197.1">
    <property type="nucleotide sequence ID" value="NZ_CP115965.1"/>
</dbReference>
<dbReference type="Gene3D" id="3.40.190.10">
    <property type="entry name" value="Periplasmic binding protein-like II"/>
    <property type="match status" value="1"/>
</dbReference>
<dbReference type="Proteomes" id="UP001434337">
    <property type="component" value="Chromosome"/>
</dbReference>
<accession>A0ABZ3CCL1</accession>
<dbReference type="InterPro" id="IPR001638">
    <property type="entry name" value="Solute-binding_3/MltF_N"/>
</dbReference>
<dbReference type="PROSITE" id="PS51257">
    <property type="entry name" value="PROKAR_LIPOPROTEIN"/>
    <property type="match status" value="1"/>
</dbReference>
<protein>
    <submittedName>
        <fullName evidence="2">Transporter substrate-binding domain-containing protein</fullName>
    </submittedName>
</protein>
<dbReference type="SUPFAM" id="SSF53850">
    <property type="entry name" value="Periplasmic binding protein-like II"/>
    <property type="match status" value="1"/>
</dbReference>
<organism evidence="2 3">
    <name type="scientific">Propioniciclava soli</name>
    <dbReference type="NCBI Taxonomy" id="2775081"/>
    <lineage>
        <taxon>Bacteria</taxon>
        <taxon>Bacillati</taxon>
        <taxon>Actinomycetota</taxon>
        <taxon>Actinomycetes</taxon>
        <taxon>Propionibacteriales</taxon>
        <taxon>Propionibacteriaceae</taxon>
        <taxon>Propioniciclava</taxon>
    </lineage>
</organism>
<evidence type="ECO:0000259" key="1">
    <source>
        <dbReference type="Pfam" id="PF00497"/>
    </source>
</evidence>
<evidence type="ECO:0000313" key="2">
    <source>
        <dbReference type="EMBL" id="WZW99884.1"/>
    </source>
</evidence>
<proteinExistence type="predicted"/>